<evidence type="ECO:0000256" key="1">
    <source>
        <dbReference type="SAM" id="SignalP"/>
    </source>
</evidence>
<dbReference type="Proteomes" id="UP000274358">
    <property type="component" value="Unassembled WGS sequence"/>
</dbReference>
<proteinExistence type="predicted"/>
<evidence type="ECO:0000313" key="3">
    <source>
        <dbReference type="Proteomes" id="UP000274358"/>
    </source>
</evidence>
<dbReference type="RefSeq" id="WP_126682986.1">
    <property type="nucleotide sequence ID" value="NZ_RYYV01000001.1"/>
</dbReference>
<organism evidence="2 3">
    <name type="scientific">Dyella choica</name>
    <dbReference type="NCBI Taxonomy" id="1927959"/>
    <lineage>
        <taxon>Bacteria</taxon>
        <taxon>Pseudomonadati</taxon>
        <taxon>Pseudomonadota</taxon>
        <taxon>Gammaproteobacteria</taxon>
        <taxon>Lysobacterales</taxon>
        <taxon>Rhodanobacteraceae</taxon>
        <taxon>Dyella</taxon>
    </lineage>
</organism>
<name>A0A432MB13_9GAMM</name>
<keyword evidence="1" id="KW-0732">Signal</keyword>
<dbReference type="EMBL" id="RYYV01000001">
    <property type="protein sequence ID" value="RUL79935.1"/>
    <property type="molecule type" value="Genomic_DNA"/>
</dbReference>
<keyword evidence="3" id="KW-1185">Reference proteome</keyword>
<dbReference type="AlphaFoldDB" id="A0A432MB13"/>
<accession>A0A432MB13</accession>
<evidence type="ECO:0000313" key="2">
    <source>
        <dbReference type="EMBL" id="RUL79935.1"/>
    </source>
</evidence>
<sequence length="440" mass="46317">MSHRFQKLGLGAAILFGLCSHVSAQGRVACDASGGYSTCTAMQLPTTSSELYPDFANNGVMHGNSNRTINVHFILYGSWYYDVSGLGMYYQDPQVNLMQHFIVDANNSQWLSGVADYFDQASSAATTLSLGSTVVDGLANYGFSNTAPSQGFQIQDSTPTASSIIKILTRALTTSLDYNSSGNYHGTLPTDRTALYVIVGKGSSINNPVVNTVSAVNIGGGNTYLLGGSNGQECAYHASTKYAYYVGSDNGTNQGLNAQSEVFINGQNIHYIYISDPASNPSLCASGYSASGPSPNGSVSGDAMVNLLAHELVESITDPHSFSTGGPSTGIIWPTIGAQGSGAWITEIPHYYNNTTDQAVGGYATRVSWQGGEIADLCMSSSNLTAFPNVAYVPPGQPNAGAPYNVIARSGMHYLVQAYGRAFDGTCHMGHLPDGTNSSF</sequence>
<protein>
    <submittedName>
        <fullName evidence="2">Uncharacterized protein</fullName>
    </submittedName>
</protein>
<feature type="chain" id="PRO_5019050296" evidence="1">
    <location>
        <begin position="25"/>
        <end position="440"/>
    </location>
</feature>
<comment type="caution">
    <text evidence="2">The sequence shown here is derived from an EMBL/GenBank/DDBJ whole genome shotgun (WGS) entry which is preliminary data.</text>
</comment>
<feature type="signal peptide" evidence="1">
    <location>
        <begin position="1"/>
        <end position="24"/>
    </location>
</feature>
<gene>
    <name evidence="2" type="ORF">EKH80_01720</name>
</gene>
<reference evidence="2 3" key="1">
    <citation type="submission" date="2018-12" db="EMBL/GenBank/DDBJ databases">
        <title>Dyella dinghuensis sp. nov. DHOA06 and Dyella choica sp. nov. 4M-K27, isolated from forest soil.</title>
        <authorList>
            <person name="Qiu L.-H."/>
            <person name="Gao Z.-H."/>
        </authorList>
    </citation>
    <scope>NUCLEOTIDE SEQUENCE [LARGE SCALE GENOMIC DNA]</scope>
    <source>
        <strain evidence="2 3">4M-K27</strain>
    </source>
</reference>